<reference evidence="1 2" key="1">
    <citation type="submission" date="2017-10" db="EMBL/GenBank/DDBJ databases">
        <title>Novel microbial diversity and functional potential in the marine mammal oral microbiome.</title>
        <authorList>
            <person name="Dudek N.K."/>
            <person name="Sun C.L."/>
            <person name="Burstein D."/>
            <person name="Kantor R.S."/>
            <person name="Aliaga Goltsman D.S."/>
            <person name="Bik E.M."/>
            <person name="Thomas B.C."/>
            <person name="Banfield J.F."/>
            <person name="Relman D.A."/>
        </authorList>
    </citation>
    <scope>NUCLEOTIDE SEQUENCE [LARGE SCALE GENOMIC DNA]</scope>
    <source>
        <strain evidence="1">DOLZORAL124_49_17</strain>
    </source>
</reference>
<organism evidence="1 2">
    <name type="scientific">candidate division KSB3 bacterium</name>
    <dbReference type="NCBI Taxonomy" id="2044937"/>
    <lineage>
        <taxon>Bacteria</taxon>
        <taxon>candidate division KSB3</taxon>
    </lineage>
</organism>
<accession>A0A2G6EAK1</accession>
<protein>
    <submittedName>
        <fullName evidence="1">Uncharacterized protein</fullName>
    </submittedName>
</protein>
<dbReference type="AlphaFoldDB" id="A0A2G6EAK1"/>
<evidence type="ECO:0000313" key="1">
    <source>
        <dbReference type="EMBL" id="PID58788.1"/>
    </source>
</evidence>
<gene>
    <name evidence="1" type="ORF">CSB45_01965</name>
</gene>
<name>A0A2G6EAK1_9BACT</name>
<sequence>MSRCVFYAERNSHSFLTKLTELALTGLVMIVCKGAQKKAGRQWPLREKFFQGAYERRIIDR</sequence>
<evidence type="ECO:0000313" key="2">
    <source>
        <dbReference type="Proteomes" id="UP000229740"/>
    </source>
</evidence>
<proteinExistence type="predicted"/>
<dbReference type="Proteomes" id="UP000229740">
    <property type="component" value="Unassembled WGS sequence"/>
</dbReference>
<dbReference type="EMBL" id="PDPS01000021">
    <property type="protein sequence ID" value="PID58788.1"/>
    <property type="molecule type" value="Genomic_DNA"/>
</dbReference>
<comment type="caution">
    <text evidence="1">The sequence shown here is derived from an EMBL/GenBank/DDBJ whole genome shotgun (WGS) entry which is preliminary data.</text>
</comment>